<dbReference type="Proteomes" id="UP000178091">
    <property type="component" value="Unassembled WGS sequence"/>
</dbReference>
<sequence>MSEEVTFQECDYRLQGGQFQRRLKERDRVKLEDSAWLVLDHGESIPQVVRDHFARQNGNLRFD</sequence>
<reference evidence="1 2" key="1">
    <citation type="journal article" date="2016" name="Nat. Commun.">
        <title>Thousands of microbial genomes shed light on interconnected biogeochemical processes in an aquifer system.</title>
        <authorList>
            <person name="Anantharaman K."/>
            <person name="Brown C.T."/>
            <person name="Hug L.A."/>
            <person name="Sharon I."/>
            <person name="Castelle C.J."/>
            <person name="Probst A.J."/>
            <person name="Thomas B.C."/>
            <person name="Singh A."/>
            <person name="Wilkins M.J."/>
            <person name="Karaoz U."/>
            <person name="Brodie E.L."/>
            <person name="Williams K.H."/>
            <person name="Hubbard S.S."/>
            <person name="Banfield J.F."/>
        </authorList>
    </citation>
    <scope>NUCLEOTIDE SEQUENCE [LARGE SCALE GENOMIC DNA]</scope>
</reference>
<organism evidence="1 2">
    <name type="scientific">Candidatus Adlerbacteria bacterium RIFCSPHIGHO2_12_FULL_53_18</name>
    <dbReference type="NCBI Taxonomy" id="1797242"/>
    <lineage>
        <taxon>Bacteria</taxon>
        <taxon>Candidatus Adleribacteriota</taxon>
    </lineage>
</organism>
<name>A0A1F4XU86_9BACT</name>
<proteinExistence type="predicted"/>
<dbReference type="EMBL" id="MEWW01000013">
    <property type="protein sequence ID" value="OGC84593.1"/>
    <property type="molecule type" value="Genomic_DNA"/>
</dbReference>
<accession>A0A1F4XU86</accession>
<protein>
    <submittedName>
        <fullName evidence="1">Uncharacterized protein</fullName>
    </submittedName>
</protein>
<comment type="caution">
    <text evidence="1">The sequence shown here is derived from an EMBL/GenBank/DDBJ whole genome shotgun (WGS) entry which is preliminary data.</text>
</comment>
<dbReference type="AlphaFoldDB" id="A0A1F4XU86"/>
<evidence type="ECO:0000313" key="2">
    <source>
        <dbReference type="Proteomes" id="UP000178091"/>
    </source>
</evidence>
<evidence type="ECO:0000313" key="1">
    <source>
        <dbReference type="EMBL" id="OGC84593.1"/>
    </source>
</evidence>
<gene>
    <name evidence="1" type="ORF">A3F55_00895</name>
</gene>